<evidence type="ECO:0000313" key="2">
    <source>
        <dbReference type="Proteomes" id="UP000192660"/>
    </source>
</evidence>
<evidence type="ECO:0000313" key="1">
    <source>
        <dbReference type="EMBL" id="SMC08085.1"/>
    </source>
</evidence>
<dbReference type="AlphaFoldDB" id="A0A1W1WPE5"/>
<name>A0A1W1WPE5_SULTA</name>
<keyword evidence="2" id="KW-1185">Reference proteome</keyword>
<accession>A0A1W1WPE5</accession>
<proteinExistence type="predicted"/>
<protein>
    <submittedName>
        <fullName evidence="1">Uncharacterized protein</fullName>
    </submittedName>
</protein>
<dbReference type="RefSeq" id="WP_084662117.1">
    <property type="nucleotide sequence ID" value="NZ_FWWY01000002.1"/>
</dbReference>
<dbReference type="Proteomes" id="UP000192660">
    <property type="component" value="Unassembled WGS sequence"/>
</dbReference>
<sequence length="133" mass="15096">MITLSDVYAHYLDELAFLARHATHCPLGPADPDQPAHGWAYTLATDLGGQLSTLIKADAVQFHRVLTLWHPVSHCRFTWHVFWGHRHRLARLLDDYGRRSTHVAALPRRLVEPMGCRGPAPVCLHRLMSHTLP</sequence>
<organism evidence="1 2">
    <name type="scientific">Sulfobacillus thermosulfidooxidans (strain DSM 9293 / VKM B-1269 / AT-1)</name>
    <dbReference type="NCBI Taxonomy" id="929705"/>
    <lineage>
        <taxon>Bacteria</taxon>
        <taxon>Bacillati</taxon>
        <taxon>Bacillota</taxon>
        <taxon>Clostridia</taxon>
        <taxon>Eubacteriales</taxon>
        <taxon>Clostridiales Family XVII. Incertae Sedis</taxon>
        <taxon>Sulfobacillus</taxon>
    </lineage>
</organism>
<gene>
    <name evidence="1" type="ORF">SAMN00768000_3639</name>
</gene>
<dbReference type="OrthoDB" id="2107762at2"/>
<dbReference type="EMBL" id="FWWY01000002">
    <property type="protein sequence ID" value="SMC08085.1"/>
    <property type="molecule type" value="Genomic_DNA"/>
</dbReference>
<reference evidence="2" key="1">
    <citation type="submission" date="2017-04" db="EMBL/GenBank/DDBJ databases">
        <authorList>
            <person name="Varghese N."/>
            <person name="Submissions S."/>
        </authorList>
    </citation>
    <scope>NUCLEOTIDE SEQUENCE [LARGE SCALE GENOMIC DNA]</scope>
    <source>
        <strain evidence="2">DSM 9293</strain>
    </source>
</reference>